<organism evidence="7 8">
    <name type="scientific">Parasponia andersonii</name>
    <name type="common">Sponia andersonii</name>
    <dbReference type="NCBI Taxonomy" id="3476"/>
    <lineage>
        <taxon>Eukaryota</taxon>
        <taxon>Viridiplantae</taxon>
        <taxon>Streptophyta</taxon>
        <taxon>Embryophyta</taxon>
        <taxon>Tracheophyta</taxon>
        <taxon>Spermatophyta</taxon>
        <taxon>Magnoliopsida</taxon>
        <taxon>eudicotyledons</taxon>
        <taxon>Gunneridae</taxon>
        <taxon>Pentapetalae</taxon>
        <taxon>rosids</taxon>
        <taxon>fabids</taxon>
        <taxon>Rosales</taxon>
        <taxon>Cannabaceae</taxon>
        <taxon>Parasponia</taxon>
    </lineage>
</organism>
<proteinExistence type="predicted"/>
<reference evidence="8" key="1">
    <citation type="submission" date="2016-06" db="EMBL/GenBank/DDBJ databases">
        <title>Parallel loss of symbiosis genes in relatives of nitrogen-fixing non-legume Parasponia.</title>
        <authorList>
            <person name="Van Velzen R."/>
            <person name="Holmer R."/>
            <person name="Bu F."/>
            <person name="Rutten L."/>
            <person name="Van Zeijl A."/>
            <person name="Liu W."/>
            <person name="Santuari L."/>
            <person name="Cao Q."/>
            <person name="Sharma T."/>
            <person name="Shen D."/>
            <person name="Roswanjaya Y."/>
            <person name="Wardhani T."/>
            <person name="Kalhor M.S."/>
            <person name="Jansen J."/>
            <person name="Van den Hoogen J."/>
            <person name="Gungor B."/>
            <person name="Hartog M."/>
            <person name="Hontelez J."/>
            <person name="Verver J."/>
            <person name="Yang W.-C."/>
            <person name="Schijlen E."/>
            <person name="Repin R."/>
            <person name="Schilthuizen M."/>
            <person name="Schranz E."/>
            <person name="Heidstra R."/>
            <person name="Miyata K."/>
            <person name="Fedorova E."/>
            <person name="Kohlen W."/>
            <person name="Bisseling T."/>
            <person name="Smit S."/>
            <person name="Geurts R."/>
        </authorList>
    </citation>
    <scope>NUCLEOTIDE SEQUENCE [LARGE SCALE GENOMIC DNA]</scope>
    <source>
        <strain evidence="8">cv. WU1-14</strain>
    </source>
</reference>
<evidence type="ECO:0000256" key="6">
    <source>
        <dbReference type="SAM" id="Phobius"/>
    </source>
</evidence>
<feature type="transmembrane region" description="Helical" evidence="6">
    <location>
        <begin position="43"/>
        <end position="62"/>
    </location>
</feature>
<keyword evidence="6" id="KW-0472">Membrane</keyword>
<evidence type="ECO:0000313" key="8">
    <source>
        <dbReference type="Proteomes" id="UP000237105"/>
    </source>
</evidence>
<dbReference type="EMBL" id="JXTB01000165">
    <property type="protein sequence ID" value="PON56913.1"/>
    <property type="molecule type" value="Genomic_DNA"/>
</dbReference>
<evidence type="ECO:0000256" key="4">
    <source>
        <dbReference type="ARBA" id="ARBA00022679"/>
    </source>
</evidence>
<keyword evidence="6" id="KW-1133">Transmembrane helix</keyword>
<keyword evidence="8" id="KW-1185">Reference proteome</keyword>
<comment type="subunit">
    <text evidence="2">Homodimer.</text>
</comment>
<dbReference type="STRING" id="3476.A0A2P5C7A1"/>
<gene>
    <name evidence="7" type="ORF">PanWU01x14_177790</name>
</gene>
<accession>A0A2P5C7A1</accession>
<dbReference type="PANTHER" id="PTHR11751">
    <property type="entry name" value="ALANINE AMINOTRANSFERASE"/>
    <property type="match status" value="1"/>
</dbReference>
<comment type="caution">
    <text evidence="7">The sequence shown here is derived from an EMBL/GenBank/DDBJ whole genome shotgun (WGS) entry which is preliminary data.</text>
</comment>
<dbReference type="AlphaFoldDB" id="A0A2P5C7A1"/>
<feature type="transmembrane region" description="Helical" evidence="6">
    <location>
        <begin position="74"/>
        <end position="96"/>
    </location>
</feature>
<dbReference type="GO" id="GO:0004021">
    <property type="term" value="F:L-alanine:2-oxoglutarate aminotransferase activity"/>
    <property type="evidence" value="ECO:0007669"/>
    <property type="project" value="TreeGrafter"/>
</dbReference>
<sequence length="101" mass="12023">MHMVYCNVANPQSFGQQPTIFFREVFALCEHLTILDKSETQRLFRYQTEMIQMMFLLLISLRKMEFCPVPLYPPYSASIAPFMVALWYVCTTYNTLFKLFK</sequence>
<dbReference type="Proteomes" id="UP000237105">
    <property type="component" value="Unassembled WGS sequence"/>
</dbReference>
<comment type="cofactor">
    <cofactor evidence="1">
        <name>pyridoxal 5'-phosphate</name>
        <dbReference type="ChEBI" id="CHEBI:597326"/>
    </cofactor>
</comment>
<evidence type="ECO:0000256" key="1">
    <source>
        <dbReference type="ARBA" id="ARBA00001933"/>
    </source>
</evidence>
<dbReference type="InterPro" id="IPR045088">
    <property type="entry name" value="ALAT1/2-like"/>
</dbReference>
<evidence type="ECO:0000256" key="3">
    <source>
        <dbReference type="ARBA" id="ARBA00022576"/>
    </source>
</evidence>
<evidence type="ECO:0000256" key="2">
    <source>
        <dbReference type="ARBA" id="ARBA00011738"/>
    </source>
</evidence>
<dbReference type="OrthoDB" id="1732682at2759"/>
<evidence type="ECO:0000256" key="5">
    <source>
        <dbReference type="ARBA" id="ARBA00022898"/>
    </source>
</evidence>
<keyword evidence="4" id="KW-0808">Transferase</keyword>
<name>A0A2P5C7A1_PARAD</name>
<keyword evidence="3" id="KW-0032">Aminotransferase</keyword>
<protein>
    <submittedName>
        <fullName evidence="7">Uncharacterized protein</fullName>
    </submittedName>
</protein>
<keyword evidence="5" id="KW-0663">Pyridoxal phosphate</keyword>
<keyword evidence="6" id="KW-0812">Transmembrane</keyword>
<dbReference type="Gene3D" id="1.10.287.1970">
    <property type="match status" value="1"/>
</dbReference>
<dbReference type="PANTHER" id="PTHR11751:SF29">
    <property type="entry name" value="ALANINE TRANSAMINASE"/>
    <property type="match status" value="1"/>
</dbReference>
<evidence type="ECO:0000313" key="7">
    <source>
        <dbReference type="EMBL" id="PON56913.1"/>
    </source>
</evidence>